<dbReference type="AlphaFoldDB" id="A0A8K1CE87"/>
<proteinExistence type="inferred from homology"/>
<name>A0A8K1CE87_PYTOL</name>
<dbReference type="GO" id="GO:0017017">
    <property type="term" value="F:MAP kinase tyrosine/serine/threonine phosphatase activity"/>
    <property type="evidence" value="ECO:0007669"/>
    <property type="project" value="TreeGrafter"/>
</dbReference>
<comment type="similarity">
    <text evidence="1">Belongs to the protein-tyrosine phosphatase family. Non-receptor class dual specificity subfamily.</text>
</comment>
<dbReference type="GO" id="GO:0005737">
    <property type="term" value="C:cytoplasm"/>
    <property type="evidence" value="ECO:0007669"/>
    <property type="project" value="TreeGrafter"/>
</dbReference>
<evidence type="ECO:0000256" key="1">
    <source>
        <dbReference type="ARBA" id="ARBA00008601"/>
    </source>
</evidence>
<dbReference type="GO" id="GO:0043409">
    <property type="term" value="P:negative regulation of MAPK cascade"/>
    <property type="evidence" value="ECO:0007669"/>
    <property type="project" value="TreeGrafter"/>
</dbReference>
<evidence type="ECO:0000256" key="4">
    <source>
        <dbReference type="ARBA" id="ARBA00022912"/>
    </source>
</evidence>
<dbReference type="PRINTS" id="PR01908">
    <property type="entry name" value="ADSPHPHTASE"/>
</dbReference>
<dbReference type="PROSITE" id="PS50056">
    <property type="entry name" value="TYR_PHOSPHATASE_2"/>
    <property type="match status" value="1"/>
</dbReference>
<evidence type="ECO:0000313" key="9">
    <source>
        <dbReference type="Proteomes" id="UP000794436"/>
    </source>
</evidence>
<dbReference type="PROSITE" id="PS50054">
    <property type="entry name" value="TYR_PHOSPHATASE_DUAL"/>
    <property type="match status" value="1"/>
</dbReference>
<dbReference type="InterPro" id="IPR020422">
    <property type="entry name" value="TYR_PHOSPHATASE_DUAL_dom"/>
</dbReference>
<organism evidence="8 9">
    <name type="scientific">Pythium oligandrum</name>
    <name type="common">Mycoparasitic fungus</name>
    <dbReference type="NCBI Taxonomy" id="41045"/>
    <lineage>
        <taxon>Eukaryota</taxon>
        <taxon>Sar</taxon>
        <taxon>Stramenopiles</taxon>
        <taxon>Oomycota</taxon>
        <taxon>Peronosporomycetes</taxon>
        <taxon>Pythiales</taxon>
        <taxon>Pythiaceae</taxon>
        <taxon>Pythium</taxon>
    </lineage>
</organism>
<sequence length="200" mass="22049">MDPNDDQVVEETERSTSPTSHSMASVHANEAARASPFRKFRSLLIAKRYEGHDDLPIQVIPGLYIGSFGAANHLQGLQDAGITHILCVTPTLPFVFPEQFQYRRVSVGDTPDVAIDTFFPSSIAFIDSALAAGGRVLVHCQVGRSRSATIVLAYLIQRHHQSFQDALALVRAVRPQIQPNQGFLRQLRRWAAQLTSTASD</sequence>
<reference evidence="8" key="1">
    <citation type="submission" date="2019-03" db="EMBL/GenBank/DDBJ databases">
        <title>Long read genome sequence of the mycoparasitic Pythium oligandrum ATCC 38472 isolated from sugarbeet rhizosphere.</title>
        <authorList>
            <person name="Gaulin E."/>
        </authorList>
    </citation>
    <scope>NUCLEOTIDE SEQUENCE</scope>
    <source>
        <strain evidence="8">ATCC 38472_TT</strain>
    </source>
</reference>
<evidence type="ECO:0000259" key="6">
    <source>
        <dbReference type="PROSITE" id="PS50054"/>
    </source>
</evidence>
<feature type="domain" description="Tyrosine-protein phosphatase" evidence="6">
    <location>
        <begin position="55"/>
        <end position="196"/>
    </location>
</feature>
<feature type="domain" description="Tyrosine specific protein phosphatases" evidence="7">
    <location>
        <begin position="116"/>
        <end position="177"/>
    </location>
</feature>
<evidence type="ECO:0000313" key="8">
    <source>
        <dbReference type="EMBL" id="TMW61687.1"/>
    </source>
</evidence>
<dbReference type="EMBL" id="SPLM01000075">
    <property type="protein sequence ID" value="TMW61687.1"/>
    <property type="molecule type" value="Genomic_DNA"/>
</dbReference>
<keyword evidence="4" id="KW-0904">Protein phosphatase</keyword>
<protein>
    <recommendedName>
        <fullName evidence="2">protein-tyrosine-phosphatase</fullName>
        <ecNumber evidence="2">3.1.3.48</ecNumber>
    </recommendedName>
</protein>
<evidence type="ECO:0000256" key="2">
    <source>
        <dbReference type="ARBA" id="ARBA00013064"/>
    </source>
</evidence>
<keyword evidence="9" id="KW-1185">Reference proteome</keyword>
<evidence type="ECO:0000256" key="3">
    <source>
        <dbReference type="ARBA" id="ARBA00022801"/>
    </source>
</evidence>
<dbReference type="InterPro" id="IPR000340">
    <property type="entry name" value="Dual-sp_phosphatase_cat-dom"/>
</dbReference>
<dbReference type="Gene3D" id="3.90.190.10">
    <property type="entry name" value="Protein tyrosine phosphatase superfamily"/>
    <property type="match status" value="1"/>
</dbReference>
<dbReference type="SUPFAM" id="SSF52799">
    <property type="entry name" value="(Phosphotyrosine protein) phosphatases II"/>
    <property type="match status" value="1"/>
</dbReference>
<feature type="region of interest" description="Disordered" evidence="5">
    <location>
        <begin position="1"/>
        <end position="30"/>
    </location>
</feature>
<keyword evidence="3" id="KW-0378">Hydrolase</keyword>
<dbReference type="SMART" id="SM00195">
    <property type="entry name" value="DSPc"/>
    <property type="match status" value="1"/>
</dbReference>
<accession>A0A8K1CE87</accession>
<dbReference type="Pfam" id="PF00782">
    <property type="entry name" value="DSPc"/>
    <property type="match status" value="1"/>
</dbReference>
<dbReference type="Proteomes" id="UP000794436">
    <property type="component" value="Unassembled WGS sequence"/>
</dbReference>
<dbReference type="InterPro" id="IPR000387">
    <property type="entry name" value="Tyr_Pase_dom"/>
</dbReference>
<dbReference type="PROSITE" id="PS00383">
    <property type="entry name" value="TYR_PHOSPHATASE_1"/>
    <property type="match status" value="1"/>
</dbReference>
<gene>
    <name evidence="8" type="ORF">Poli38472_010750</name>
</gene>
<feature type="compositionally biased region" description="Acidic residues" evidence="5">
    <location>
        <begin position="1"/>
        <end position="10"/>
    </location>
</feature>
<evidence type="ECO:0000256" key="5">
    <source>
        <dbReference type="SAM" id="MobiDB-lite"/>
    </source>
</evidence>
<dbReference type="EC" id="3.1.3.48" evidence="2"/>
<dbReference type="InterPro" id="IPR016130">
    <property type="entry name" value="Tyr_Pase_AS"/>
</dbReference>
<dbReference type="PANTHER" id="PTHR10159:SF511">
    <property type="entry name" value="DUAL SPECIFICITY PROTEIN PHOSPHATASE 1"/>
    <property type="match status" value="1"/>
</dbReference>
<comment type="caution">
    <text evidence="8">The sequence shown here is derived from an EMBL/GenBank/DDBJ whole genome shotgun (WGS) entry which is preliminary data.</text>
</comment>
<dbReference type="InterPro" id="IPR029021">
    <property type="entry name" value="Prot-tyrosine_phosphatase-like"/>
</dbReference>
<dbReference type="GO" id="GO:0008330">
    <property type="term" value="F:protein tyrosine/threonine phosphatase activity"/>
    <property type="evidence" value="ECO:0007669"/>
    <property type="project" value="TreeGrafter"/>
</dbReference>
<dbReference type="GO" id="GO:0033550">
    <property type="term" value="F:MAP kinase tyrosine phosphatase activity"/>
    <property type="evidence" value="ECO:0007669"/>
    <property type="project" value="TreeGrafter"/>
</dbReference>
<evidence type="ECO:0000259" key="7">
    <source>
        <dbReference type="PROSITE" id="PS50056"/>
    </source>
</evidence>
<dbReference type="CDD" id="cd14498">
    <property type="entry name" value="DSP"/>
    <property type="match status" value="1"/>
</dbReference>
<dbReference type="PANTHER" id="PTHR10159">
    <property type="entry name" value="DUAL SPECIFICITY PROTEIN PHOSPHATASE"/>
    <property type="match status" value="1"/>
</dbReference>
<dbReference type="OrthoDB" id="10252009at2759"/>